<sequence>MINLTDFIDEDLDAFDLEDVEANGTDSQAQANGSGDPSEWGLTPAQLNELRAIHDSVAELLKHFWTCFPPVTPELEEKLERMSQTLRKYEANQLREAERQFGRINVQHCYSMLSRAHARYQMYMERKSARH</sequence>
<dbReference type="GO" id="GO:0006351">
    <property type="term" value="P:DNA-templated transcription"/>
    <property type="evidence" value="ECO:0007669"/>
    <property type="project" value="InterPro"/>
</dbReference>
<evidence type="ECO:0000313" key="2">
    <source>
        <dbReference type="EMBL" id="VDM71265.1"/>
    </source>
</evidence>
<dbReference type="GO" id="GO:0006289">
    <property type="term" value="P:nucleotide-excision repair"/>
    <property type="evidence" value="ECO:0007669"/>
    <property type="project" value="InterPro"/>
</dbReference>
<dbReference type="GO" id="GO:0000439">
    <property type="term" value="C:transcription factor TFIIH core complex"/>
    <property type="evidence" value="ECO:0007669"/>
    <property type="project" value="InterPro"/>
</dbReference>
<dbReference type="OrthoDB" id="360521at2759"/>
<dbReference type="PANTHER" id="PTHR12856">
    <property type="entry name" value="TRANSCRIPTION INITIATION FACTOR IIH-RELATED"/>
    <property type="match status" value="1"/>
</dbReference>
<dbReference type="Proteomes" id="UP000270094">
    <property type="component" value="Unassembled WGS sequence"/>
</dbReference>
<gene>
    <name evidence="2" type="ORF">SVUK_LOCUS6263</name>
</gene>
<evidence type="ECO:0000313" key="3">
    <source>
        <dbReference type="Proteomes" id="UP000270094"/>
    </source>
</evidence>
<dbReference type="AlphaFoldDB" id="A0A3P7KK33"/>
<dbReference type="EMBL" id="UYYB01019595">
    <property type="protein sequence ID" value="VDM71265.1"/>
    <property type="molecule type" value="Genomic_DNA"/>
</dbReference>
<organism evidence="2 3">
    <name type="scientific">Strongylus vulgaris</name>
    <name type="common">Blood worm</name>
    <dbReference type="NCBI Taxonomy" id="40348"/>
    <lineage>
        <taxon>Eukaryota</taxon>
        <taxon>Metazoa</taxon>
        <taxon>Ecdysozoa</taxon>
        <taxon>Nematoda</taxon>
        <taxon>Chromadorea</taxon>
        <taxon>Rhabditida</taxon>
        <taxon>Rhabditina</taxon>
        <taxon>Rhabditomorpha</taxon>
        <taxon>Strongyloidea</taxon>
        <taxon>Strongylidae</taxon>
        <taxon>Strongylus</taxon>
    </lineage>
</organism>
<protein>
    <submittedName>
        <fullName evidence="2">Uncharacterized protein</fullName>
    </submittedName>
</protein>
<name>A0A3P7KK33_STRVU</name>
<keyword evidence="3" id="KW-1185">Reference proteome</keyword>
<dbReference type="InterPro" id="IPR027079">
    <property type="entry name" value="Tfb1/GTF2H1"/>
</dbReference>
<reference evidence="2 3" key="1">
    <citation type="submission" date="2018-11" db="EMBL/GenBank/DDBJ databases">
        <authorList>
            <consortium name="Pathogen Informatics"/>
        </authorList>
    </citation>
    <scope>NUCLEOTIDE SEQUENCE [LARGE SCALE GENOMIC DNA]</scope>
</reference>
<evidence type="ECO:0000256" key="1">
    <source>
        <dbReference type="SAM" id="MobiDB-lite"/>
    </source>
</evidence>
<feature type="compositionally biased region" description="Polar residues" evidence="1">
    <location>
        <begin position="24"/>
        <end position="35"/>
    </location>
</feature>
<feature type="region of interest" description="Disordered" evidence="1">
    <location>
        <begin position="23"/>
        <end position="42"/>
    </location>
</feature>
<accession>A0A3P7KK33</accession>
<proteinExistence type="predicted"/>